<dbReference type="GeneID" id="90073813"/>
<dbReference type="RefSeq" id="XP_064852834.1">
    <property type="nucleotide sequence ID" value="XM_064996762.1"/>
</dbReference>
<dbReference type="GO" id="GO:0005886">
    <property type="term" value="C:plasma membrane"/>
    <property type="evidence" value="ECO:0007669"/>
    <property type="project" value="TreeGrafter"/>
</dbReference>
<dbReference type="PANTHER" id="PTHR23112:SF37">
    <property type="entry name" value="G PROTEIN-COUPLED RECEPTOR GPR1"/>
    <property type="match status" value="1"/>
</dbReference>
<feature type="compositionally biased region" description="Polar residues" evidence="5">
    <location>
        <begin position="332"/>
        <end position="346"/>
    </location>
</feature>
<keyword evidence="3 6" id="KW-1133">Transmembrane helix</keyword>
<dbReference type="PANTHER" id="PTHR23112">
    <property type="entry name" value="G PROTEIN-COUPLED RECEPTOR 157-RELATED"/>
    <property type="match status" value="1"/>
</dbReference>
<evidence type="ECO:0000256" key="5">
    <source>
        <dbReference type="SAM" id="MobiDB-lite"/>
    </source>
</evidence>
<evidence type="ECO:0000256" key="3">
    <source>
        <dbReference type="ARBA" id="ARBA00022989"/>
    </source>
</evidence>
<feature type="compositionally biased region" description="Low complexity" evidence="5">
    <location>
        <begin position="739"/>
        <end position="753"/>
    </location>
</feature>
<dbReference type="Pfam" id="PF11710">
    <property type="entry name" value="Git3"/>
    <property type="match status" value="1"/>
</dbReference>
<organism evidence="9 10">
    <name type="scientific">Saccharomycopsis crataegensis</name>
    <dbReference type="NCBI Taxonomy" id="43959"/>
    <lineage>
        <taxon>Eukaryota</taxon>
        <taxon>Fungi</taxon>
        <taxon>Dikarya</taxon>
        <taxon>Ascomycota</taxon>
        <taxon>Saccharomycotina</taxon>
        <taxon>Saccharomycetes</taxon>
        <taxon>Saccharomycopsidaceae</taxon>
        <taxon>Saccharomycopsis</taxon>
    </lineage>
</organism>
<dbReference type="Proteomes" id="UP001360560">
    <property type="component" value="Unassembled WGS sequence"/>
</dbReference>
<protein>
    <submittedName>
        <fullName evidence="9">Gpr1 protein</fullName>
    </submittedName>
</protein>
<feature type="compositionally biased region" description="Acidic residues" evidence="5">
    <location>
        <begin position="304"/>
        <end position="321"/>
    </location>
</feature>
<dbReference type="GO" id="GO:0007189">
    <property type="term" value="P:adenylate cyclase-activating G protein-coupled receptor signaling pathway"/>
    <property type="evidence" value="ECO:0007669"/>
    <property type="project" value="TreeGrafter"/>
</dbReference>
<reference evidence="9 10" key="1">
    <citation type="journal article" date="2023" name="Elife">
        <title>Identification of key yeast species and microbe-microbe interactions impacting larval growth of Drosophila in the wild.</title>
        <authorList>
            <person name="Mure A."/>
            <person name="Sugiura Y."/>
            <person name="Maeda R."/>
            <person name="Honda K."/>
            <person name="Sakurai N."/>
            <person name="Takahashi Y."/>
            <person name="Watada M."/>
            <person name="Katoh T."/>
            <person name="Gotoh A."/>
            <person name="Gotoh Y."/>
            <person name="Taniguchi I."/>
            <person name="Nakamura K."/>
            <person name="Hayashi T."/>
            <person name="Katayama T."/>
            <person name="Uemura T."/>
            <person name="Hattori Y."/>
        </authorList>
    </citation>
    <scope>NUCLEOTIDE SEQUENCE [LARGE SCALE GENOMIC DNA]</scope>
    <source>
        <strain evidence="9 10">SC-9</strain>
    </source>
</reference>
<evidence type="ECO:0000313" key="10">
    <source>
        <dbReference type="Proteomes" id="UP001360560"/>
    </source>
</evidence>
<feature type="transmembrane region" description="Helical" evidence="6">
    <location>
        <begin position="46"/>
        <end position="70"/>
    </location>
</feature>
<feature type="region of interest" description="Disordered" evidence="5">
    <location>
        <begin position="690"/>
        <end position="766"/>
    </location>
</feature>
<dbReference type="EMBL" id="BTFZ01000011">
    <property type="protein sequence ID" value="GMM35838.1"/>
    <property type="molecule type" value="Genomic_DNA"/>
</dbReference>
<dbReference type="AlphaFoldDB" id="A0AAV5QLV4"/>
<feature type="transmembrane region" description="Helical" evidence="6">
    <location>
        <begin position="82"/>
        <end position="101"/>
    </location>
</feature>
<dbReference type="GO" id="GO:0004930">
    <property type="term" value="F:G protein-coupled receptor activity"/>
    <property type="evidence" value="ECO:0007669"/>
    <property type="project" value="TreeGrafter"/>
</dbReference>
<comment type="caution">
    <text evidence="9">The sequence shown here is derived from an EMBL/GenBank/DDBJ whole genome shotgun (WGS) entry which is preliminary data.</text>
</comment>
<name>A0AAV5QLV4_9ASCO</name>
<feature type="compositionally biased region" description="Polar residues" evidence="5">
    <location>
        <begin position="569"/>
        <end position="581"/>
    </location>
</feature>
<feature type="transmembrane region" description="Helical" evidence="6">
    <location>
        <begin position="208"/>
        <end position="234"/>
    </location>
</feature>
<dbReference type="Pfam" id="PF11970">
    <property type="entry name" value="GPR_Gpa2_C"/>
    <property type="match status" value="1"/>
</dbReference>
<evidence type="ECO:0000259" key="8">
    <source>
        <dbReference type="Pfam" id="PF11970"/>
    </source>
</evidence>
<gene>
    <name evidence="9" type="ORF">DASC09_031630</name>
</gene>
<feature type="region of interest" description="Disordered" evidence="5">
    <location>
        <begin position="287"/>
        <end position="346"/>
    </location>
</feature>
<feature type="transmembrane region" description="Helical" evidence="6">
    <location>
        <begin position="169"/>
        <end position="188"/>
    </location>
</feature>
<keyword evidence="10" id="KW-1185">Reference proteome</keyword>
<comment type="subcellular location">
    <subcellularLocation>
        <location evidence="1">Membrane</location>
        <topology evidence="1">Multi-pass membrane protein</topology>
    </subcellularLocation>
</comment>
<feature type="region of interest" description="Disordered" evidence="5">
    <location>
        <begin position="557"/>
        <end position="581"/>
    </location>
</feature>
<dbReference type="InterPro" id="IPR022596">
    <property type="entry name" value="GPR1/2/3_C"/>
</dbReference>
<feature type="transmembrane region" description="Helical" evidence="6">
    <location>
        <begin position="121"/>
        <end position="148"/>
    </location>
</feature>
<evidence type="ECO:0000259" key="7">
    <source>
        <dbReference type="Pfam" id="PF11710"/>
    </source>
</evidence>
<accession>A0AAV5QLV4</accession>
<feature type="transmembrane region" description="Helical" evidence="6">
    <location>
        <begin position="368"/>
        <end position="385"/>
    </location>
</feature>
<keyword evidence="2 6" id="KW-0812">Transmembrane</keyword>
<evidence type="ECO:0000256" key="4">
    <source>
        <dbReference type="ARBA" id="ARBA00023136"/>
    </source>
</evidence>
<dbReference type="InterPro" id="IPR023041">
    <property type="entry name" value="Glucose_rcpt_Git3-like_N"/>
</dbReference>
<keyword evidence="4 6" id="KW-0472">Membrane</keyword>
<proteinExistence type="predicted"/>
<sequence>MSPQSHGSAFNSLINVTSSLIISDLTKRFHVAPSPLERLSEHQSKVLRYVAISSSVVSIAAGLVGFYMLGAIDARRRVFRHHLIFFLIGYDFLKAVTLLFYPARVALVNHAYYNGNFCDIVGFFTAMAIEGADIAILSFAIHTALLIFCPNRKYKNGDKVEGGLFPYRYYVWVFSFVVPIIFASLAFIRNVGYQPLVSWCYLPERPKWYRLVLSWIPRYVIVITILCVYVGIYVHVIRQFNRILVIHEEINNKESHRLKLDKNFFKNFKYVITEYFKDHRFTMENHPRMNLKKRKSSKSNSQQDDADNSLEFDSMTDVDDNFGEKRKDDTVTSESGNDPTKLSNSLHQATMNSFEQRRIQIEKQMKSIFVYPISYILLWLAPFALQCIQYDYEIRHGPVYWLTAISAFMQPFNCTVDTIVFLYREQPWEYTVYNVSKKIKMKNGHLYANDHFNQYYGTHETWRKYFSWLPLYFVPDENYDFEADEPVVTNDGEDDEAMASKIINNQTHDFSNILGSNLNEDEFRAAPSSKAEVSANIGQYEDGCIAFKDTHGLSRNHPNDFAINPLSDHPNSPNQNQQQMRSDTLISTSDFYNMPHRMSSIRSSLPFFQYRKDSDHQGKEVGISLDIVESTNELQANYDKKKGFWSRITGGAAHAKETSTTVNTFVDMNDHDLDHEPSKNIFGDYKLEDISNSDQSNKDRHDNILKSPTNGHHLPSIAPHSRSNTLNRAFRRKSSSRKTPSLTSPISTTSPIINNGGETMVDDTDDSSLDFLDFLNRGPPA</sequence>
<dbReference type="SUPFAM" id="SSF81321">
    <property type="entry name" value="Family A G protein-coupled receptor-like"/>
    <property type="match status" value="1"/>
</dbReference>
<feature type="domain" description="Glucose receptor Git3-like N-terminal" evidence="7">
    <location>
        <begin position="46"/>
        <end position="243"/>
    </location>
</feature>
<evidence type="ECO:0000256" key="2">
    <source>
        <dbReference type="ARBA" id="ARBA00022692"/>
    </source>
</evidence>
<evidence type="ECO:0000256" key="6">
    <source>
        <dbReference type="SAM" id="Phobius"/>
    </source>
</evidence>
<dbReference type="Gene3D" id="1.20.1070.10">
    <property type="entry name" value="Rhodopsin 7-helix transmembrane proteins"/>
    <property type="match status" value="1"/>
</dbReference>
<feature type="domain" description="G protein-coupled receptor GPR1/2/3 C-terminal" evidence="8">
    <location>
        <begin position="356"/>
        <end position="430"/>
    </location>
</feature>
<evidence type="ECO:0000313" key="9">
    <source>
        <dbReference type="EMBL" id="GMM35838.1"/>
    </source>
</evidence>
<evidence type="ECO:0000256" key="1">
    <source>
        <dbReference type="ARBA" id="ARBA00004141"/>
    </source>
</evidence>